<protein>
    <submittedName>
        <fullName evidence="2">Uncharacterized protein</fullName>
    </submittedName>
</protein>
<evidence type="ECO:0000256" key="1">
    <source>
        <dbReference type="SAM" id="MobiDB-lite"/>
    </source>
</evidence>
<comment type="caution">
    <text evidence="2">The sequence shown here is derived from an EMBL/GenBank/DDBJ whole genome shotgun (WGS) entry which is preliminary data.</text>
</comment>
<keyword evidence="3" id="KW-1185">Reference proteome</keyword>
<evidence type="ECO:0000313" key="2">
    <source>
        <dbReference type="EMBL" id="MED6223869.1"/>
    </source>
</evidence>
<feature type="region of interest" description="Disordered" evidence="1">
    <location>
        <begin position="71"/>
        <end position="132"/>
    </location>
</feature>
<organism evidence="2 3">
    <name type="scientific">Stylosanthes scabra</name>
    <dbReference type="NCBI Taxonomy" id="79078"/>
    <lineage>
        <taxon>Eukaryota</taxon>
        <taxon>Viridiplantae</taxon>
        <taxon>Streptophyta</taxon>
        <taxon>Embryophyta</taxon>
        <taxon>Tracheophyta</taxon>
        <taxon>Spermatophyta</taxon>
        <taxon>Magnoliopsida</taxon>
        <taxon>eudicotyledons</taxon>
        <taxon>Gunneridae</taxon>
        <taxon>Pentapetalae</taxon>
        <taxon>rosids</taxon>
        <taxon>fabids</taxon>
        <taxon>Fabales</taxon>
        <taxon>Fabaceae</taxon>
        <taxon>Papilionoideae</taxon>
        <taxon>50 kb inversion clade</taxon>
        <taxon>dalbergioids sensu lato</taxon>
        <taxon>Dalbergieae</taxon>
        <taxon>Pterocarpus clade</taxon>
        <taxon>Stylosanthes</taxon>
    </lineage>
</organism>
<dbReference type="EMBL" id="JASCZI010272939">
    <property type="protein sequence ID" value="MED6223869.1"/>
    <property type="molecule type" value="Genomic_DNA"/>
</dbReference>
<feature type="compositionally biased region" description="Basic residues" evidence="1">
    <location>
        <begin position="89"/>
        <end position="99"/>
    </location>
</feature>
<name>A0ABU6ZPM5_9FABA</name>
<feature type="region of interest" description="Disordered" evidence="1">
    <location>
        <begin position="145"/>
        <end position="218"/>
    </location>
</feature>
<reference evidence="2 3" key="1">
    <citation type="journal article" date="2023" name="Plants (Basel)">
        <title>Bridging the Gap: Combining Genomics and Transcriptomics Approaches to Understand Stylosanthes scabra, an Orphan Legume from the Brazilian Caatinga.</title>
        <authorList>
            <person name="Ferreira-Neto J.R.C."/>
            <person name="da Silva M.D."/>
            <person name="Binneck E."/>
            <person name="de Melo N.F."/>
            <person name="da Silva R.H."/>
            <person name="de Melo A.L.T.M."/>
            <person name="Pandolfi V."/>
            <person name="Bustamante F.O."/>
            <person name="Brasileiro-Vidal A.C."/>
            <person name="Benko-Iseppon A.M."/>
        </authorList>
    </citation>
    <scope>NUCLEOTIDE SEQUENCE [LARGE SCALE GENOMIC DNA]</scope>
    <source>
        <tissue evidence="2">Leaves</tissue>
    </source>
</reference>
<evidence type="ECO:0000313" key="3">
    <source>
        <dbReference type="Proteomes" id="UP001341840"/>
    </source>
</evidence>
<dbReference type="Proteomes" id="UP001341840">
    <property type="component" value="Unassembled WGS sequence"/>
</dbReference>
<proteinExistence type="predicted"/>
<sequence length="218" mass="23842">MEAIHATYAFHINPVPSEEYWSTTKYLKTNPPVIKRPIGRPKVHARKRDPAEVLIEGNKLKKTFKVTCSKSGEKGHNYKTCKGAPANTNRRRSTRKKRRGEPSTNTAPLATEISQSAPQVEVDDDIGTQNAGLNDTVNAALQPQEPVVEPSHPSSTVCNKRFKAKQPTRRRASGRTMASSQQASANQAGSTEPTTQSSQQVPQSPVASPSKETLGFRV</sequence>
<accession>A0ABU6ZPM5</accession>
<feature type="compositionally biased region" description="Basic residues" evidence="1">
    <location>
        <begin position="160"/>
        <end position="173"/>
    </location>
</feature>
<feature type="compositionally biased region" description="Low complexity" evidence="1">
    <location>
        <begin position="178"/>
        <end position="210"/>
    </location>
</feature>
<gene>
    <name evidence="2" type="ORF">PIB30_078321</name>
</gene>
<feature type="compositionally biased region" description="Polar residues" evidence="1">
    <location>
        <begin position="102"/>
        <end position="118"/>
    </location>
</feature>